<sequence>MVNQKVASLHLEKAGYQYDIAGNGAEAVELFQRKGSYDVILMDCMMPVKDGFEATQDIRDYEKQQGMTPTPIIALTASVVDDDIQKCFDAGMDAYVPKPVRREKLLHEMSNYLS</sequence>
<keyword evidence="5" id="KW-1185">Reference proteome</keyword>
<comment type="caution">
    <text evidence="4">The sequence shown here is derived from an EMBL/GenBank/DDBJ whole genome shotgun (WGS) entry which is preliminary data.</text>
</comment>
<dbReference type="EMBL" id="BBMT01000001">
    <property type="protein sequence ID" value="GAL32304.1"/>
    <property type="molecule type" value="Genomic_DNA"/>
</dbReference>
<dbReference type="PANTHER" id="PTHR45339:SF5">
    <property type="entry name" value="HISTIDINE KINASE"/>
    <property type="match status" value="1"/>
</dbReference>
<dbReference type="GO" id="GO:0000160">
    <property type="term" value="P:phosphorelay signal transduction system"/>
    <property type="evidence" value="ECO:0007669"/>
    <property type="project" value="InterPro"/>
</dbReference>
<feature type="modified residue" description="4-aspartylphosphate" evidence="2">
    <location>
        <position position="43"/>
    </location>
</feature>
<dbReference type="CDD" id="cd17546">
    <property type="entry name" value="REC_hyHK_CKI1_RcsC-like"/>
    <property type="match status" value="1"/>
</dbReference>
<dbReference type="InterPro" id="IPR011006">
    <property type="entry name" value="CheY-like_superfamily"/>
</dbReference>
<feature type="domain" description="Response regulatory" evidence="3">
    <location>
        <begin position="1"/>
        <end position="113"/>
    </location>
</feature>
<dbReference type="Pfam" id="PF00072">
    <property type="entry name" value="Response_reg"/>
    <property type="match status" value="1"/>
</dbReference>
<evidence type="ECO:0000256" key="1">
    <source>
        <dbReference type="ARBA" id="ARBA00022553"/>
    </source>
</evidence>
<evidence type="ECO:0000259" key="3">
    <source>
        <dbReference type="PROSITE" id="PS50110"/>
    </source>
</evidence>
<gene>
    <name evidence="4" type="ORF">JCM19240_5735</name>
</gene>
<dbReference type="PROSITE" id="PS50110">
    <property type="entry name" value="RESPONSE_REGULATORY"/>
    <property type="match status" value="1"/>
</dbReference>
<dbReference type="InterPro" id="IPR001789">
    <property type="entry name" value="Sig_transdc_resp-reg_receiver"/>
</dbReference>
<proteinExistence type="predicted"/>
<reference evidence="4 5" key="1">
    <citation type="submission" date="2014-09" db="EMBL/GenBank/DDBJ databases">
        <title>Vibrio maritimus JCM 19240. (C210) whole genome shotgun sequence.</title>
        <authorList>
            <person name="Sawabe T."/>
            <person name="Meirelles P."/>
            <person name="Nakanishi M."/>
            <person name="Sayaka M."/>
            <person name="Hattori M."/>
            <person name="Ohkuma M."/>
        </authorList>
    </citation>
    <scope>NUCLEOTIDE SEQUENCE [LARGE SCALE GENOMIC DNA]</scope>
    <source>
        <strain evidence="4 5">JCM 19240</strain>
    </source>
</reference>
<evidence type="ECO:0000313" key="5">
    <source>
        <dbReference type="Proteomes" id="UP000029224"/>
    </source>
</evidence>
<accession>A0A090T0P8</accession>
<dbReference type="Gene3D" id="3.40.50.2300">
    <property type="match status" value="1"/>
</dbReference>
<dbReference type="SUPFAM" id="SSF52172">
    <property type="entry name" value="CheY-like"/>
    <property type="match status" value="1"/>
</dbReference>
<dbReference type="SMART" id="SM00448">
    <property type="entry name" value="REC"/>
    <property type="match status" value="1"/>
</dbReference>
<evidence type="ECO:0000256" key="2">
    <source>
        <dbReference type="PROSITE-ProRule" id="PRU00169"/>
    </source>
</evidence>
<dbReference type="Proteomes" id="UP000029224">
    <property type="component" value="Unassembled WGS sequence"/>
</dbReference>
<dbReference type="AlphaFoldDB" id="A0A090T0P8"/>
<keyword evidence="1 2" id="KW-0597">Phosphoprotein</keyword>
<name>A0A090T0P8_9VIBR</name>
<reference evidence="4 5" key="2">
    <citation type="submission" date="2014-09" db="EMBL/GenBank/DDBJ databases">
        <authorList>
            <consortium name="NBRP consortium"/>
            <person name="Sawabe T."/>
            <person name="Meirelles P."/>
            <person name="Nakanishi M."/>
            <person name="Sayaka M."/>
            <person name="Hattori M."/>
            <person name="Ohkuma M."/>
        </authorList>
    </citation>
    <scope>NUCLEOTIDE SEQUENCE [LARGE SCALE GENOMIC DNA]</scope>
    <source>
        <strain evidence="4 5">JCM 19240</strain>
    </source>
</reference>
<evidence type="ECO:0000313" key="4">
    <source>
        <dbReference type="EMBL" id="GAL32304.1"/>
    </source>
</evidence>
<protein>
    <submittedName>
        <fullName evidence="4">CheY-like receiver</fullName>
    </submittedName>
</protein>
<dbReference type="PANTHER" id="PTHR45339">
    <property type="entry name" value="HYBRID SIGNAL TRANSDUCTION HISTIDINE KINASE J"/>
    <property type="match status" value="1"/>
</dbReference>
<organism evidence="4 5">
    <name type="scientific">Vibrio maritimus</name>
    <dbReference type="NCBI Taxonomy" id="990268"/>
    <lineage>
        <taxon>Bacteria</taxon>
        <taxon>Pseudomonadati</taxon>
        <taxon>Pseudomonadota</taxon>
        <taxon>Gammaproteobacteria</taxon>
        <taxon>Vibrionales</taxon>
        <taxon>Vibrionaceae</taxon>
        <taxon>Vibrio</taxon>
    </lineage>
</organism>